<evidence type="ECO:0000256" key="5">
    <source>
        <dbReference type="ARBA" id="ARBA00022989"/>
    </source>
</evidence>
<evidence type="ECO:0000256" key="7">
    <source>
        <dbReference type="ARBA" id="ARBA00024033"/>
    </source>
</evidence>
<comment type="subcellular location">
    <subcellularLocation>
        <location evidence="1">Cell membrane</location>
        <topology evidence="1">Multi-pass membrane protein</topology>
    </subcellularLocation>
</comment>
<keyword evidence="5 8" id="KW-1133">Transmembrane helix</keyword>
<feature type="transmembrane region" description="Helical" evidence="8">
    <location>
        <begin position="321"/>
        <end position="338"/>
    </location>
</feature>
<keyword evidence="2" id="KW-1003">Cell membrane</keyword>
<gene>
    <name evidence="9" type="ORF">Ato02nite_003560</name>
</gene>
<feature type="transmembrane region" description="Helical" evidence="8">
    <location>
        <begin position="69"/>
        <end position="89"/>
    </location>
</feature>
<dbReference type="AlphaFoldDB" id="A0A919W2X4"/>
<keyword evidence="3" id="KW-0808">Transferase</keyword>
<feature type="transmembrane region" description="Helical" evidence="8">
    <location>
        <begin position="350"/>
        <end position="368"/>
    </location>
</feature>
<keyword evidence="4 8" id="KW-0812">Transmembrane</keyword>
<sequence>MVALGCFGAGLLITWLFGRYGLSTAAVDRAAVHDWLTGESLYPGRVGTLLSPPAAILFTPAAFVPLPTVGWLLAVVGVAALVLALIALVGPVARRYGRPRGPAVAIAVTLALLVEPVRATLGLGCLDLLMFGLVTADVVALRRAAWARSRAAWWPGPPASQPPRGRRKLRHFWATGAWAGVGVGLATALTISPVLFLGYLLVSRQWRAALTAAATTTTMLAGAFLLAPGATVTWFGSVLPRLDRGGPLDALANQSLAGVLARLYDSATTPALIWLSFSVLLVAVGMIRARSAHADGDEIAAFTLIGLTSAAIGPVSRIHELVWVLPAMLILVDASVRRRITVRRFRRQRFPGAGYAVAAVVVYLLFVVDPRWTAAWDAYAIAVIVLLNTLPWRPGVAPAVPARRRPEPVARRAPAIPGPRGS</sequence>
<evidence type="ECO:0000313" key="9">
    <source>
        <dbReference type="EMBL" id="GIM88563.1"/>
    </source>
</evidence>
<evidence type="ECO:0008006" key="11">
    <source>
        <dbReference type="Google" id="ProtNLM"/>
    </source>
</evidence>
<feature type="transmembrane region" description="Helical" evidence="8">
    <location>
        <begin position="271"/>
        <end position="287"/>
    </location>
</feature>
<reference evidence="9 10" key="1">
    <citation type="submission" date="2021-03" db="EMBL/GenBank/DDBJ databases">
        <title>Whole genome shotgun sequence of Actinoplanes toevensis NBRC 105298.</title>
        <authorList>
            <person name="Komaki H."/>
            <person name="Tamura T."/>
        </authorList>
    </citation>
    <scope>NUCLEOTIDE SEQUENCE [LARGE SCALE GENOMIC DNA]</scope>
    <source>
        <strain evidence="9 10">NBRC 105298</strain>
    </source>
</reference>
<comment type="similarity">
    <text evidence="7">Belongs to the glycosyltransferase 87 family.</text>
</comment>
<dbReference type="GO" id="GO:0005886">
    <property type="term" value="C:plasma membrane"/>
    <property type="evidence" value="ECO:0007669"/>
    <property type="project" value="UniProtKB-SubCell"/>
</dbReference>
<accession>A0A919W2X4</accession>
<evidence type="ECO:0000256" key="8">
    <source>
        <dbReference type="SAM" id="Phobius"/>
    </source>
</evidence>
<feature type="transmembrane region" description="Helical" evidence="8">
    <location>
        <begin position="177"/>
        <end position="202"/>
    </location>
</feature>
<evidence type="ECO:0000256" key="3">
    <source>
        <dbReference type="ARBA" id="ARBA00022679"/>
    </source>
</evidence>
<name>A0A919W2X4_9ACTN</name>
<evidence type="ECO:0000256" key="6">
    <source>
        <dbReference type="ARBA" id="ARBA00023136"/>
    </source>
</evidence>
<dbReference type="InterPro" id="IPR018584">
    <property type="entry name" value="GT87"/>
</dbReference>
<comment type="caution">
    <text evidence="9">The sequence shown here is derived from an EMBL/GenBank/DDBJ whole genome shotgun (WGS) entry which is preliminary data.</text>
</comment>
<dbReference type="Pfam" id="PF09594">
    <property type="entry name" value="GT87"/>
    <property type="match status" value="1"/>
</dbReference>
<dbReference type="Proteomes" id="UP000677082">
    <property type="component" value="Unassembled WGS sequence"/>
</dbReference>
<dbReference type="EMBL" id="BOQN01000004">
    <property type="protein sequence ID" value="GIM88563.1"/>
    <property type="molecule type" value="Genomic_DNA"/>
</dbReference>
<evidence type="ECO:0000256" key="2">
    <source>
        <dbReference type="ARBA" id="ARBA00022475"/>
    </source>
</evidence>
<feature type="transmembrane region" description="Helical" evidence="8">
    <location>
        <begin position="209"/>
        <end position="235"/>
    </location>
</feature>
<feature type="transmembrane region" description="Helical" evidence="8">
    <location>
        <begin position="374"/>
        <end position="395"/>
    </location>
</feature>
<evidence type="ECO:0000313" key="10">
    <source>
        <dbReference type="Proteomes" id="UP000677082"/>
    </source>
</evidence>
<protein>
    <recommendedName>
        <fullName evidence="11">Alpha-1,2-mannosyltransferase</fullName>
    </recommendedName>
</protein>
<proteinExistence type="inferred from homology"/>
<dbReference type="GO" id="GO:0016758">
    <property type="term" value="F:hexosyltransferase activity"/>
    <property type="evidence" value="ECO:0007669"/>
    <property type="project" value="InterPro"/>
</dbReference>
<evidence type="ECO:0000256" key="4">
    <source>
        <dbReference type="ARBA" id="ARBA00022692"/>
    </source>
</evidence>
<organism evidence="9 10">
    <name type="scientific">Paractinoplanes toevensis</name>
    <dbReference type="NCBI Taxonomy" id="571911"/>
    <lineage>
        <taxon>Bacteria</taxon>
        <taxon>Bacillati</taxon>
        <taxon>Actinomycetota</taxon>
        <taxon>Actinomycetes</taxon>
        <taxon>Micromonosporales</taxon>
        <taxon>Micromonosporaceae</taxon>
        <taxon>Paractinoplanes</taxon>
    </lineage>
</organism>
<evidence type="ECO:0000256" key="1">
    <source>
        <dbReference type="ARBA" id="ARBA00004651"/>
    </source>
</evidence>
<keyword evidence="10" id="KW-1185">Reference proteome</keyword>
<keyword evidence="6 8" id="KW-0472">Membrane</keyword>